<dbReference type="InterPro" id="IPR050595">
    <property type="entry name" value="Bact_response_regulator"/>
</dbReference>
<dbReference type="Proteomes" id="UP000238157">
    <property type="component" value="Unassembled WGS sequence"/>
</dbReference>
<feature type="modified residue" description="4-aspartylphosphate" evidence="2">
    <location>
        <position position="52"/>
    </location>
</feature>
<evidence type="ECO:0000313" key="5">
    <source>
        <dbReference type="Proteomes" id="UP000238157"/>
    </source>
</evidence>
<comment type="caution">
    <text evidence="4">The sequence shown here is derived from an EMBL/GenBank/DDBJ whole genome shotgun (WGS) entry which is preliminary data.</text>
</comment>
<dbReference type="Gene3D" id="3.40.50.2300">
    <property type="match status" value="1"/>
</dbReference>
<dbReference type="OrthoDB" id="7631574at2"/>
<reference evidence="4 5" key="1">
    <citation type="submission" date="2018-03" db="EMBL/GenBank/DDBJ databases">
        <title>Genomic Encyclopedia of Archaeal and Bacterial Type Strains, Phase II (KMG-II): from individual species to whole genera.</title>
        <authorList>
            <person name="Goeker M."/>
        </authorList>
    </citation>
    <scope>NUCLEOTIDE SEQUENCE [LARGE SCALE GENOMIC DNA]</scope>
    <source>
        <strain evidence="4 5">DSM 27929</strain>
    </source>
</reference>
<dbReference type="PROSITE" id="PS50110">
    <property type="entry name" value="RESPONSE_REGULATORY"/>
    <property type="match status" value="1"/>
</dbReference>
<dbReference type="CDD" id="cd00156">
    <property type="entry name" value="REC"/>
    <property type="match status" value="1"/>
</dbReference>
<dbReference type="EMBL" id="PVTR01000003">
    <property type="protein sequence ID" value="PRY88900.1"/>
    <property type="molecule type" value="Genomic_DNA"/>
</dbReference>
<dbReference type="RefSeq" id="WP_106132707.1">
    <property type="nucleotide sequence ID" value="NZ_PVTR01000003.1"/>
</dbReference>
<dbReference type="InterPro" id="IPR001789">
    <property type="entry name" value="Sig_transdc_resp-reg_receiver"/>
</dbReference>
<evidence type="ECO:0000313" key="4">
    <source>
        <dbReference type="EMBL" id="PRY88900.1"/>
    </source>
</evidence>
<sequence length="123" mass="13914">MKVLVVDDDAINRLILKKVFEKENHLVFTANNGVEAISILEGESGFNLIITDIMMPQMDGLELLAQIKLNEKIQNLPIIGITSGNIEYFKKASKLTFDILLQKPMDFYEIYAIAQEQARKGLD</sequence>
<proteinExistence type="predicted"/>
<organism evidence="4 5">
    <name type="scientific">Mongoliibacter ruber</name>
    <dbReference type="NCBI Taxonomy" id="1750599"/>
    <lineage>
        <taxon>Bacteria</taxon>
        <taxon>Pseudomonadati</taxon>
        <taxon>Bacteroidota</taxon>
        <taxon>Cytophagia</taxon>
        <taxon>Cytophagales</taxon>
        <taxon>Cyclobacteriaceae</taxon>
        <taxon>Mongoliibacter</taxon>
    </lineage>
</organism>
<dbReference type="GO" id="GO:0000160">
    <property type="term" value="P:phosphorelay signal transduction system"/>
    <property type="evidence" value="ECO:0007669"/>
    <property type="project" value="InterPro"/>
</dbReference>
<evidence type="ECO:0000259" key="3">
    <source>
        <dbReference type="PROSITE" id="PS50110"/>
    </source>
</evidence>
<feature type="domain" description="Response regulatory" evidence="3">
    <location>
        <begin position="2"/>
        <end position="118"/>
    </location>
</feature>
<keyword evidence="1 2" id="KW-0597">Phosphoprotein</keyword>
<dbReference type="SUPFAM" id="SSF52172">
    <property type="entry name" value="CheY-like"/>
    <property type="match status" value="1"/>
</dbReference>
<accession>A0A2T0WQD3</accession>
<protein>
    <submittedName>
        <fullName evidence="4">Two-component system chemotaxis response regulator CheY</fullName>
    </submittedName>
</protein>
<name>A0A2T0WQD3_9BACT</name>
<dbReference type="PANTHER" id="PTHR44591">
    <property type="entry name" value="STRESS RESPONSE REGULATOR PROTEIN 1"/>
    <property type="match status" value="1"/>
</dbReference>
<dbReference type="InterPro" id="IPR011006">
    <property type="entry name" value="CheY-like_superfamily"/>
</dbReference>
<evidence type="ECO:0000256" key="2">
    <source>
        <dbReference type="PROSITE-ProRule" id="PRU00169"/>
    </source>
</evidence>
<keyword evidence="5" id="KW-1185">Reference proteome</keyword>
<dbReference type="AlphaFoldDB" id="A0A2T0WQD3"/>
<evidence type="ECO:0000256" key="1">
    <source>
        <dbReference type="ARBA" id="ARBA00022553"/>
    </source>
</evidence>
<dbReference type="PANTHER" id="PTHR44591:SF3">
    <property type="entry name" value="RESPONSE REGULATORY DOMAIN-CONTAINING PROTEIN"/>
    <property type="match status" value="1"/>
</dbReference>
<gene>
    <name evidence="4" type="ORF">CLW00_10320</name>
</gene>
<dbReference type="SMART" id="SM00448">
    <property type="entry name" value="REC"/>
    <property type="match status" value="1"/>
</dbReference>
<dbReference type="Pfam" id="PF00072">
    <property type="entry name" value="Response_reg"/>
    <property type="match status" value="1"/>
</dbReference>